<organism evidence="1 2">
    <name type="scientific">Actinomyces urogenitalis</name>
    <dbReference type="NCBI Taxonomy" id="103621"/>
    <lineage>
        <taxon>Bacteria</taxon>
        <taxon>Bacillati</taxon>
        <taxon>Actinomycetota</taxon>
        <taxon>Actinomycetes</taxon>
        <taxon>Actinomycetales</taxon>
        <taxon>Actinomycetaceae</taxon>
        <taxon>Actinomyces</taxon>
    </lineage>
</organism>
<evidence type="ECO:0000313" key="1">
    <source>
        <dbReference type="EMBL" id="PKY99800.1"/>
    </source>
</evidence>
<protein>
    <recommendedName>
        <fullName evidence="3">ImmA/IrrE family metallo-endopeptidase</fullName>
    </recommendedName>
</protein>
<evidence type="ECO:0000313" key="2">
    <source>
        <dbReference type="Proteomes" id="UP000234778"/>
    </source>
</evidence>
<accession>A0A2I1KVZ1</accession>
<comment type="caution">
    <text evidence="1">The sequence shown here is derived from an EMBL/GenBank/DDBJ whole genome shotgun (WGS) entry which is preliminary data.</text>
</comment>
<reference evidence="1 2" key="1">
    <citation type="submission" date="2017-12" db="EMBL/GenBank/DDBJ databases">
        <title>Phylogenetic diversity of female urinary microbiome.</title>
        <authorList>
            <person name="Thomas-White K."/>
            <person name="Wolfe A.J."/>
        </authorList>
    </citation>
    <scope>NUCLEOTIDE SEQUENCE [LARGE SCALE GENOMIC DNA]</scope>
    <source>
        <strain evidence="1 2">UMB0319</strain>
    </source>
</reference>
<gene>
    <name evidence="1" type="ORF">CYJ26_02750</name>
</gene>
<sequence length="151" mass="16635">MTRPTLTSALDAAEAAGLFVTWVPMADPQRGAFFLPTRTIYLREDMADAVALPTLLHEMEHARRGDDGHQSRAVERRIDETVAHTLITADDYARAEAVTGARDSGAIAVEMGVPRWVVSAYRRTLRRVRWGSSSHARCSTSSRPTDSWPAG</sequence>
<name>A0A2I1KVZ1_9ACTO</name>
<dbReference type="EMBL" id="PKHA01000001">
    <property type="protein sequence ID" value="PKY99800.1"/>
    <property type="molecule type" value="Genomic_DNA"/>
</dbReference>
<dbReference type="RefSeq" id="WP_101637882.1">
    <property type="nucleotide sequence ID" value="NZ_JAHAIH010000015.1"/>
</dbReference>
<dbReference type="GeneID" id="81707867"/>
<evidence type="ECO:0008006" key="3">
    <source>
        <dbReference type="Google" id="ProtNLM"/>
    </source>
</evidence>
<proteinExistence type="predicted"/>
<dbReference type="Proteomes" id="UP000234778">
    <property type="component" value="Unassembled WGS sequence"/>
</dbReference>
<dbReference type="AlphaFoldDB" id="A0A2I1KVZ1"/>